<dbReference type="AlphaFoldDB" id="A0AAJ7WYY2"/>
<feature type="compositionally biased region" description="Basic and acidic residues" evidence="1">
    <location>
        <begin position="207"/>
        <end position="222"/>
    </location>
</feature>
<evidence type="ECO:0000256" key="1">
    <source>
        <dbReference type="SAM" id="MobiDB-lite"/>
    </source>
</evidence>
<gene>
    <name evidence="4" type="primary">HS1BP3</name>
</gene>
<reference evidence="4" key="1">
    <citation type="submission" date="2025-08" db="UniProtKB">
        <authorList>
            <consortium name="RefSeq"/>
        </authorList>
    </citation>
    <scope>IDENTIFICATION</scope>
    <source>
        <tissue evidence="4">Sperm</tissue>
    </source>
</reference>
<feature type="compositionally biased region" description="Basic and acidic residues" evidence="1">
    <location>
        <begin position="282"/>
        <end position="296"/>
    </location>
</feature>
<feature type="compositionally biased region" description="Basic and acidic residues" evidence="1">
    <location>
        <begin position="149"/>
        <end position="159"/>
    </location>
</feature>
<dbReference type="Proteomes" id="UP001318040">
    <property type="component" value="Chromosome 23"/>
</dbReference>
<dbReference type="Gene3D" id="3.30.1520.10">
    <property type="entry name" value="Phox-like domain"/>
    <property type="match status" value="1"/>
</dbReference>
<dbReference type="KEGG" id="pmrn:116945189"/>
<dbReference type="SMART" id="SM00312">
    <property type="entry name" value="PX"/>
    <property type="match status" value="1"/>
</dbReference>
<feature type="region of interest" description="Disordered" evidence="1">
    <location>
        <begin position="148"/>
        <end position="335"/>
    </location>
</feature>
<feature type="compositionally biased region" description="Acidic residues" evidence="1">
    <location>
        <begin position="223"/>
        <end position="234"/>
    </location>
</feature>
<dbReference type="SUPFAM" id="SSF64268">
    <property type="entry name" value="PX domain"/>
    <property type="match status" value="1"/>
</dbReference>
<organism evidence="3 4">
    <name type="scientific">Petromyzon marinus</name>
    <name type="common">Sea lamprey</name>
    <dbReference type="NCBI Taxonomy" id="7757"/>
    <lineage>
        <taxon>Eukaryota</taxon>
        <taxon>Metazoa</taxon>
        <taxon>Chordata</taxon>
        <taxon>Craniata</taxon>
        <taxon>Vertebrata</taxon>
        <taxon>Cyclostomata</taxon>
        <taxon>Hyperoartia</taxon>
        <taxon>Petromyzontiformes</taxon>
        <taxon>Petromyzontidae</taxon>
        <taxon>Petromyzon</taxon>
    </lineage>
</organism>
<name>A0AAJ7WYY2_PETMA</name>
<evidence type="ECO:0000259" key="2">
    <source>
        <dbReference type="PROSITE" id="PS50195"/>
    </source>
</evidence>
<accession>A0AAJ7WYY2</accession>
<sequence>MREATLTTRQLQNALSGLDLHVLDFAERRQGMRGHVEYRVLAVTRLACFKSPTLHGPADNVQFTVQRSFSQFEELARALAGRFPGSALPPMPRRALLVGEAELQERRGAFHRLLQAVACDASLATAPETLHFLDANSAVVTEPWASAPRRLDAPDEPSERLFFGNDDARDDENEEVNFGQRRAGTAGGDAAASRPAPAPRNAQPTAPRRDTGGARREAKVPEPAEEYSSDEAEDPLGVMKKKKAPAPSPKPPPAPAPSRADMNAPVRHDPLFPTRAPAAARDTAETWHGGDVRLFDAPDLGGAVRSDDPLLLLPPQPELVGEPSPAPASGFTQDEEELLNVADDLEDILKLRSKPKPKPKPRLPPKPGGVRGVATPSSAPPKEGGTPQAPPTKASSSMDATDILAYIQENAGDDEPLSLF</sequence>
<feature type="region of interest" description="Disordered" evidence="1">
    <location>
        <begin position="348"/>
        <end position="420"/>
    </location>
</feature>
<dbReference type="RefSeq" id="XP_032815329.1">
    <property type="nucleotide sequence ID" value="XM_032959438.1"/>
</dbReference>
<feature type="compositionally biased region" description="Basic residues" evidence="1">
    <location>
        <begin position="351"/>
        <end position="363"/>
    </location>
</feature>
<protein>
    <submittedName>
        <fullName evidence="4">HCLS1-binding protein 3</fullName>
    </submittedName>
</protein>
<proteinExistence type="predicted"/>
<feature type="compositionally biased region" description="Acidic residues" evidence="1">
    <location>
        <begin position="411"/>
        <end position="420"/>
    </location>
</feature>
<feature type="compositionally biased region" description="Pro residues" evidence="1">
    <location>
        <begin position="246"/>
        <end position="256"/>
    </location>
</feature>
<dbReference type="InterPro" id="IPR036871">
    <property type="entry name" value="PX_dom_sf"/>
</dbReference>
<dbReference type="InterPro" id="IPR039701">
    <property type="entry name" value="HS1BP3"/>
</dbReference>
<evidence type="ECO:0000313" key="4">
    <source>
        <dbReference type="RefSeq" id="XP_032815329.1"/>
    </source>
</evidence>
<keyword evidence="3" id="KW-1185">Reference proteome</keyword>
<dbReference type="Pfam" id="PF00787">
    <property type="entry name" value="PX"/>
    <property type="match status" value="1"/>
</dbReference>
<dbReference type="InterPro" id="IPR001683">
    <property type="entry name" value="PX_dom"/>
</dbReference>
<dbReference type="PANTHER" id="PTHR14431:SF1">
    <property type="entry name" value="HCLS1-BINDING PROTEIN 3"/>
    <property type="match status" value="1"/>
</dbReference>
<dbReference type="PROSITE" id="PS50195">
    <property type="entry name" value="PX"/>
    <property type="match status" value="1"/>
</dbReference>
<evidence type="ECO:0000313" key="3">
    <source>
        <dbReference type="Proteomes" id="UP001318040"/>
    </source>
</evidence>
<dbReference type="GeneID" id="116945189"/>
<feature type="compositionally biased region" description="Low complexity" evidence="1">
    <location>
        <begin position="188"/>
        <end position="206"/>
    </location>
</feature>
<dbReference type="CTD" id="64342"/>
<feature type="domain" description="PX" evidence="2">
    <location>
        <begin position="16"/>
        <end position="140"/>
    </location>
</feature>
<dbReference type="PANTHER" id="PTHR14431">
    <property type="entry name" value="HCLS1-BINDING PROTEIN 3"/>
    <property type="match status" value="1"/>
</dbReference>
<dbReference type="GO" id="GO:0035091">
    <property type="term" value="F:phosphatidylinositol binding"/>
    <property type="evidence" value="ECO:0007669"/>
    <property type="project" value="InterPro"/>
</dbReference>